<evidence type="ECO:0000256" key="2">
    <source>
        <dbReference type="ARBA" id="ARBA00007466"/>
    </source>
</evidence>
<gene>
    <name evidence="9" type="ORF">KFE25_002615</name>
</gene>
<feature type="compositionally biased region" description="Gly residues" evidence="8">
    <location>
        <begin position="458"/>
        <end position="467"/>
    </location>
</feature>
<evidence type="ECO:0008006" key="11">
    <source>
        <dbReference type="Google" id="ProtNLM"/>
    </source>
</evidence>
<organism evidence="9 10">
    <name type="scientific">Diacronema lutheri</name>
    <name type="common">Unicellular marine alga</name>
    <name type="synonym">Monochrysis lutheri</name>
    <dbReference type="NCBI Taxonomy" id="2081491"/>
    <lineage>
        <taxon>Eukaryota</taxon>
        <taxon>Haptista</taxon>
        <taxon>Haptophyta</taxon>
        <taxon>Pavlovophyceae</taxon>
        <taxon>Pavlovales</taxon>
        <taxon>Pavlovaceae</taxon>
        <taxon>Diacronema</taxon>
    </lineage>
</organism>
<comment type="subcellular location">
    <subcellularLocation>
        <location evidence="1">Nucleus</location>
        <location evidence="1">Nucleolus</location>
    </subcellularLocation>
</comment>
<evidence type="ECO:0000256" key="8">
    <source>
        <dbReference type="SAM" id="MobiDB-lite"/>
    </source>
</evidence>
<reference evidence="9" key="1">
    <citation type="submission" date="2021-05" db="EMBL/GenBank/DDBJ databases">
        <title>The genome of the haptophyte Pavlova lutheri (Diacronema luteri, Pavlovales) - a model for lipid biosynthesis in eukaryotic algae.</title>
        <authorList>
            <person name="Hulatt C.J."/>
            <person name="Posewitz M.C."/>
        </authorList>
    </citation>
    <scope>NUCLEOTIDE SEQUENCE</scope>
    <source>
        <strain evidence="9">NIVA-4/92</strain>
    </source>
</reference>
<comment type="function">
    <text evidence="6">Involved in nucleolar processing of pre-18S ribosomal RNA. Has a role in the nuclear export of 40S pre-ribosomal subunit to the cytoplasm.</text>
</comment>
<evidence type="ECO:0000313" key="9">
    <source>
        <dbReference type="EMBL" id="KAG8465308.1"/>
    </source>
</evidence>
<feature type="compositionally biased region" description="Basic and acidic residues" evidence="8">
    <location>
        <begin position="274"/>
        <end position="293"/>
    </location>
</feature>
<dbReference type="OMA" id="KSCWPSL"/>
<comment type="caution">
    <text evidence="9">The sequence shown here is derived from an EMBL/GenBank/DDBJ whole genome shotgun (WGS) entry which is preliminary data.</text>
</comment>
<accession>A0A8J6CF62</accession>
<evidence type="ECO:0000256" key="6">
    <source>
        <dbReference type="ARBA" id="ARBA00024695"/>
    </source>
</evidence>
<evidence type="ECO:0000256" key="5">
    <source>
        <dbReference type="ARBA" id="ARBA00023242"/>
    </source>
</evidence>
<feature type="compositionally biased region" description="Basic and acidic residues" evidence="8">
    <location>
        <begin position="492"/>
        <end position="501"/>
    </location>
</feature>
<keyword evidence="10" id="KW-1185">Reference proteome</keyword>
<protein>
    <recommendedName>
        <fullName evidence="11">Nucleolar protein 14</fullName>
    </recommendedName>
</protein>
<feature type="compositionally biased region" description="Basic and acidic residues" evidence="8">
    <location>
        <begin position="313"/>
        <end position="334"/>
    </location>
</feature>
<feature type="coiled-coil region" evidence="7">
    <location>
        <begin position="923"/>
        <end position="979"/>
    </location>
</feature>
<evidence type="ECO:0000256" key="1">
    <source>
        <dbReference type="ARBA" id="ARBA00004604"/>
    </source>
</evidence>
<dbReference type="PANTHER" id="PTHR23183">
    <property type="entry name" value="NOP14"/>
    <property type="match status" value="1"/>
</dbReference>
<dbReference type="EMBL" id="JAGTXO010000010">
    <property type="protein sequence ID" value="KAG8465308.1"/>
    <property type="molecule type" value="Genomic_DNA"/>
</dbReference>
<dbReference type="GO" id="GO:0030490">
    <property type="term" value="P:maturation of SSU-rRNA"/>
    <property type="evidence" value="ECO:0007669"/>
    <property type="project" value="TreeGrafter"/>
</dbReference>
<evidence type="ECO:0000256" key="4">
    <source>
        <dbReference type="ARBA" id="ARBA00022552"/>
    </source>
</evidence>
<keyword evidence="3" id="KW-0690">Ribosome biogenesis</keyword>
<proteinExistence type="inferred from homology"/>
<feature type="region of interest" description="Disordered" evidence="8">
    <location>
        <begin position="310"/>
        <end position="334"/>
    </location>
</feature>
<comment type="similarity">
    <text evidence="2">Belongs to the NOP14 family.</text>
</comment>
<dbReference type="InterPro" id="IPR007276">
    <property type="entry name" value="Nop14"/>
</dbReference>
<feature type="compositionally biased region" description="Low complexity" evidence="8">
    <location>
        <begin position="439"/>
        <end position="452"/>
    </location>
</feature>
<dbReference type="Proteomes" id="UP000751190">
    <property type="component" value="Unassembled WGS sequence"/>
</dbReference>
<keyword evidence="5" id="KW-0539">Nucleus</keyword>
<dbReference type="Pfam" id="PF04147">
    <property type="entry name" value="Nop14"/>
    <property type="match status" value="1"/>
</dbReference>
<feature type="region of interest" description="Disordered" evidence="8">
    <location>
        <begin position="269"/>
        <end position="293"/>
    </location>
</feature>
<keyword evidence="7" id="KW-0175">Coiled coil</keyword>
<feature type="region of interest" description="Disordered" evidence="8">
    <location>
        <begin position="350"/>
        <end position="501"/>
    </location>
</feature>
<sequence>MVKQAGAPGRNSVRAKLGAARRGTGVSAFDYIHARPHHDVLGRHVKGLAVNAAVSRARGVENRKRTLAVQLAREGRASSFVDERFGEQAAGMSLEDKMLGRYKLAKKAKVSSRAARYALDDGDADGGAADGGAGLTHMGEALGEHNMGTWDAPSDDENEEAELGMGSARYVRELNFGGGDGDGAGGGAGVDGERVKSRAEVMAEVIAKSKFYRAERHRAKLEQVQTIAELDAQFDDIRALLTRHAPAAPSAAAAAATAPAVAAAAALAAQPAQRGEDEHVPAAAPERADDARADKHADFDALSRELALASRARPADRLRTDAEKAEAEAERLARLEVERKARMRAELAAVGAGAADVGLGGGARAGARARTDDDLEVNFKLGDGDDDDGGGGNDGSGSDGEAEAAGEEGEEGEESGDDDDDDDDDADDDDDDDYDGARARAASEPLPASARRPPAREIGGGADGGAGRGREAQLKPGDTNDGAADAEQPQRSGERAPADRRVEDARIDLPFAPACPQTEAELDALLALARGSAESEHLLLNRVLACHHTSLSPTNKPALGMLCDLLLRRPAALCARGAFEVRSLDALCAPLHTLCHAVPMSAAERAKVLLGEMVAAADRRERALDKAARRGARDARRADADALARARACGAELLTLKLIANLFPTTDRRHAVCTAGALVLARAASCRAPLDRASDAMLAVGSCGLLLHYAAADGGARYAPEAHAGAARVGLALAHAFDACTPPAAGARACARRARVLLAHAASGWEDASRTSLVAGARENDGALDEAARLDCLLDCAAAWTALASDASRALADCACAPEAAGATRASAAQLCAALRRLGAQADSEARAVERARDALDACVRAAVSRRAPLALQRRAPVSLRTLEPDFDESGRAAALDRPISAVRPSMLPGASRDEMKAAARQMRETAALRAQHRRELKAAERELRKDAAFVAAERLSRRAQLDAELDKAQKRARAVLENQEANFKTMLHDRKKALMQKL</sequence>
<feature type="compositionally biased region" description="Acidic residues" evidence="8">
    <location>
        <begin position="400"/>
        <end position="434"/>
    </location>
</feature>
<evidence type="ECO:0000256" key="3">
    <source>
        <dbReference type="ARBA" id="ARBA00022517"/>
    </source>
</evidence>
<evidence type="ECO:0000313" key="10">
    <source>
        <dbReference type="Proteomes" id="UP000751190"/>
    </source>
</evidence>
<dbReference type="GO" id="GO:0032040">
    <property type="term" value="C:small-subunit processome"/>
    <property type="evidence" value="ECO:0007669"/>
    <property type="project" value="InterPro"/>
</dbReference>
<dbReference type="PANTHER" id="PTHR23183:SF0">
    <property type="entry name" value="NUCLEOLAR PROTEIN 14"/>
    <property type="match status" value="1"/>
</dbReference>
<evidence type="ECO:0000256" key="7">
    <source>
        <dbReference type="SAM" id="Coils"/>
    </source>
</evidence>
<name>A0A8J6CF62_DIALT</name>
<dbReference type="AlphaFoldDB" id="A0A8J6CF62"/>
<keyword evidence="4" id="KW-0698">rRNA processing</keyword>
<dbReference type="OrthoDB" id="441771at2759"/>
<dbReference type="GO" id="GO:0030692">
    <property type="term" value="C:Noc4p-Nop14p complex"/>
    <property type="evidence" value="ECO:0007669"/>
    <property type="project" value="TreeGrafter"/>
</dbReference>